<dbReference type="PANTHER" id="PTHR24403:SF73">
    <property type="entry name" value="CCCTC-BINDING FACTOR"/>
    <property type="match status" value="1"/>
</dbReference>
<dbReference type="SUPFAM" id="SSF57667">
    <property type="entry name" value="beta-beta-alpha zinc fingers"/>
    <property type="match status" value="1"/>
</dbReference>
<keyword evidence="3 5" id="KW-0863">Zinc-finger</keyword>
<dbReference type="Pfam" id="PF13909">
    <property type="entry name" value="zf-H2C2_5"/>
    <property type="match status" value="1"/>
</dbReference>
<dbReference type="InterPro" id="IPR013087">
    <property type="entry name" value="Znf_C2H2_type"/>
</dbReference>
<dbReference type="PANTHER" id="PTHR24403">
    <property type="entry name" value="ZINC FINGER PROTEIN"/>
    <property type="match status" value="1"/>
</dbReference>
<gene>
    <name evidence="7" type="ORF">J3Q64DRAFT_1707708</name>
</gene>
<comment type="caution">
    <text evidence="7">The sequence shown here is derived from an EMBL/GenBank/DDBJ whole genome shotgun (WGS) entry which is preliminary data.</text>
</comment>
<organism evidence="7 8">
    <name type="scientific">Phycomyces blakesleeanus</name>
    <dbReference type="NCBI Taxonomy" id="4837"/>
    <lineage>
        <taxon>Eukaryota</taxon>
        <taxon>Fungi</taxon>
        <taxon>Fungi incertae sedis</taxon>
        <taxon>Mucoromycota</taxon>
        <taxon>Mucoromycotina</taxon>
        <taxon>Mucoromycetes</taxon>
        <taxon>Mucorales</taxon>
        <taxon>Phycomycetaceae</taxon>
        <taxon>Phycomyces</taxon>
    </lineage>
</organism>
<evidence type="ECO:0000256" key="4">
    <source>
        <dbReference type="ARBA" id="ARBA00022833"/>
    </source>
</evidence>
<reference evidence="7 8" key="1">
    <citation type="submission" date="2024-04" db="EMBL/GenBank/DDBJ databases">
        <title>Symmetric and asymmetric DNA N6-adenine methylation regulates different biological responses in Mucorales.</title>
        <authorList>
            <consortium name="Lawrence Berkeley National Laboratory"/>
            <person name="Lax C."/>
            <person name="Mondo S.J."/>
            <person name="Osorio-Concepcion M."/>
            <person name="Muszewska A."/>
            <person name="Corrochano-Luque M."/>
            <person name="Gutierrez G."/>
            <person name="Riley R."/>
            <person name="Lipzen A."/>
            <person name="Guo J."/>
            <person name="Hundley H."/>
            <person name="Amirebrahimi M."/>
            <person name="Ng V."/>
            <person name="Lorenzo-Gutierrez D."/>
            <person name="Binder U."/>
            <person name="Yang J."/>
            <person name="Song Y."/>
            <person name="Canovas D."/>
            <person name="Navarro E."/>
            <person name="Freitag M."/>
            <person name="Gabaldon T."/>
            <person name="Grigoriev I.V."/>
            <person name="Corrochano L.M."/>
            <person name="Nicolas F.E."/>
            <person name="Garre V."/>
        </authorList>
    </citation>
    <scope>NUCLEOTIDE SEQUENCE [LARGE SCALE GENOMIC DNA]</scope>
    <source>
        <strain evidence="7 8">L51</strain>
    </source>
</reference>
<name>A0ABR3BEY6_PHYBL</name>
<dbReference type="Pfam" id="PF00096">
    <property type="entry name" value="zf-C2H2"/>
    <property type="match status" value="1"/>
</dbReference>
<evidence type="ECO:0000256" key="3">
    <source>
        <dbReference type="ARBA" id="ARBA00022771"/>
    </source>
</evidence>
<feature type="domain" description="C2H2-type" evidence="6">
    <location>
        <begin position="89"/>
        <end position="116"/>
    </location>
</feature>
<keyword evidence="4" id="KW-0862">Zinc</keyword>
<evidence type="ECO:0000313" key="7">
    <source>
        <dbReference type="EMBL" id="KAL0096442.1"/>
    </source>
</evidence>
<keyword evidence="8" id="KW-1185">Reference proteome</keyword>
<evidence type="ECO:0000256" key="1">
    <source>
        <dbReference type="ARBA" id="ARBA00022723"/>
    </source>
</evidence>
<accession>A0ABR3BEY6</accession>
<dbReference type="InterPro" id="IPR050688">
    <property type="entry name" value="Zinc_finger/UBP_domain"/>
</dbReference>
<proteinExistence type="predicted"/>
<dbReference type="Gene3D" id="3.30.160.60">
    <property type="entry name" value="Classic Zinc Finger"/>
    <property type="match status" value="2"/>
</dbReference>
<dbReference type="SMART" id="SM00355">
    <property type="entry name" value="ZnF_C2H2"/>
    <property type="match status" value="2"/>
</dbReference>
<dbReference type="InterPro" id="IPR036236">
    <property type="entry name" value="Znf_C2H2_sf"/>
</dbReference>
<evidence type="ECO:0000313" key="8">
    <source>
        <dbReference type="Proteomes" id="UP001448207"/>
    </source>
</evidence>
<sequence>MLSYERQSTFSKNSFKFRNNNLKKYSSKDSRTINHEIVGIPPSRPTLQKKFIKGLKSPMYQCLDCDYVSDRKSNLSRHMEKHTQTREPPRCDVCHKSYNSKFNLKRHQRLHEFSQSSK</sequence>
<keyword evidence="2" id="KW-0677">Repeat</keyword>
<evidence type="ECO:0000256" key="2">
    <source>
        <dbReference type="ARBA" id="ARBA00022737"/>
    </source>
</evidence>
<evidence type="ECO:0000259" key="6">
    <source>
        <dbReference type="PROSITE" id="PS50157"/>
    </source>
</evidence>
<protein>
    <recommendedName>
        <fullName evidence="6">C2H2-type domain-containing protein</fullName>
    </recommendedName>
</protein>
<dbReference type="EMBL" id="JBCLYO010000001">
    <property type="protein sequence ID" value="KAL0096442.1"/>
    <property type="molecule type" value="Genomic_DNA"/>
</dbReference>
<dbReference type="PROSITE" id="PS00028">
    <property type="entry name" value="ZINC_FINGER_C2H2_1"/>
    <property type="match status" value="1"/>
</dbReference>
<dbReference type="Proteomes" id="UP001448207">
    <property type="component" value="Unassembled WGS sequence"/>
</dbReference>
<keyword evidence="1" id="KW-0479">Metal-binding</keyword>
<feature type="domain" description="C2H2-type" evidence="6">
    <location>
        <begin position="60"/>
        <end position="87"/>
    </location>
</feature>
<dbReference type="PROSITE" id="PS50157">
    <property type="entry name" value="ZINC_FINGER_C2H2_2"/>
    <property type="match status" value="2"/>
</dbReference>
<evidence type="ECO:0000256" key="5">
    <source>
        <dbReference type="PROSITE-ProRule" id="PRU00042"/>
    </source>
</evidence>